<name>A0AA41U7C4_9ACTN</name>
<proteinExistence type="predicted"/>
<dbReference type="Proteomes" id="UP001165378">
    <property type="component" value="Unassembled WGS sequence"/>
</dbReference>
<evidence type="ECO:0008006" key="3">
    <source>
        <dbReference type="Google" id="ProtNLM"/>
    </source>
</evidence>
<dbReference type="RefSeq" id="WP_235058678.1">
    <property type="nucleotide sequence ID" value="NZ_JAKFHA010000066.1"/>
</dbReference>
<dbReference type="AlphaFoldDB" id="A0AA41U7C4"/>
<reference evidence="1" key="1">
    <citation type="submission" date="2022-01" db="EMBL/GenBank/DDBJ databases">
        <title>Genome-Based Taxonomic Classification of the Phylum Actinobacteria.</title>
        <authorList>
            <person name="Gao Y."/>
        </authorList>
    </citation>
    <scope>NUCLEOTIDE SEQUENCE</scope>
    <source>
        <strain evidence="1">KLBMP 8922</strain>
    </source>
</reference>
<comment type="caution">
    <text evidence="1">The sequence shown here is derived from an EMBL/GenBank/DDBJ whole genome shotgun (WGS) entry which is preliminary data.</text>
</comment>
<accession>A0AA41U7C4</accession>
<dbReference type="EMBL" id="JAKFHA010000066">
    <property type="protein sequence ID" value="MCF2533912.1"/>
    <property type="molecule type" value="Genomic_DNA"/>
</dbReference>
<organism evidence="1 2">
    <name type="scientific">Yinghuangia soli</name>
    <dbReference type="NCBI Taxonomy" id="2908204"/>
    <lineage>
        <taxon>Bacteria</taxon>
        <taxon>Bacillati</taxon>
        <taxon>Actinomycetota</taxon>
        <taxon>Actinomycetes</taxon>
        <taxon>Kitasatosporales</taxon>
        <taxon>Streptomycetaceae</taxon>
        <taxon>Yinghuangia</taxon>
    </lineage>
</organism>
<evidence type="ECO:0000313" key="1">
    <source>
        <dbReference type="EMBL" id="MCF2533912.1"/>
    </source>
</evidence>
<gene>
    <name evidence="1" type="ORF">LZ495_42760</name>
</gene>
<keyword evidence="2" id="KW-1185">Reference proteome</keyword>
<evidence type="ECO:0000313" key="2">
    <source>
        <dbReference type="Proteomes" id="UP001165378"/>
    </source>
</evidence>
<sequence length="105" mass="11299">MTWVPPSCTLATVEQPLRIAEFDTLFADALIKVERPAPVRARLVLDAAAEPAARDLAERETGCCSFFAFAFDRDAAGRLLMDVSVPEAHIGVLDALVERASGARA</sequence>
<protein>
    <recommendedName>
        <fullName evidence="3">Arsenate reductase</fullName>
    </recommendedName>
</protein>